<accession>A0AA86RQX2</accession>
<evidence type="ECO:0000313" key="3">
    <source>
        <dbReference type="Proteomes" id="UP001642409"/>
    </source>
</evidence>
<dbReference type="EMBL" id="CAXDID020000127">
    <property type="protein sequence ID" value="CAL6034190.1"/>
    <property type="molecule type" value="Genomic_DNA"/>
</dbReference>
<protein>
    <submittedName>
        <fullName evidence="2">Hypothetical_protein</fullName>
    </submittedName>
</protein>
<proteinExistence type="predicted"/>
<organism evidence="1">
    <name type="scientific">Hexamita inflata</name>
    <dbReference type="NCBI Taxonomy" id="28002"/>
    <lineage>
        <taxon>Eukaryota</taxon>
        <taxon>Metamonada</taxon>
        <taxon>Diplomonadida</taxon>
        <taxon>Hexamitidae</taxon>
        <taxon>Hexamitinae</taxon>
        <taxon>Hexamita</taxon>
    </lineage>
</organism>
<dbReference type="Proteomes" id="UP001642409">
    <property type="component" value="Unassembled WGS sequence"/>
</dbReference>
<comment type="caution">
    <text evidence="1">The sequence shown here is derived from an EMBL/GenBank/DDBJ whole genome shotgun (WGS) entry which is preliminary data.</text>
</comment>
<reference evidence="2 3" key="2">
    <citation type="submission" date="2024-07" db="EMBL/GenBank/DDBJ databases">
        <authorList>
            <person name="Akdeniz Z."/>
        </authorList>
    </citation>
    <scope>NUCLEOTIDE SEQUENCE [LARGE SCALE GENOMIC DNA]</scope>
</reference>
<dbReference type="EMBL" id="CATOUU010001084">
    <property type="protein sequence ID" value="CAI9970970.1"/>
    <property type="molecule type" value="Genomic_DNA"/>
</dbReference>
<evidence type="ECO:0000313" key="2">
    <source>
        <dbReference type="EMBL" id="CAL6034190.1"/>
    </source>
</evidence>
<reference evidence="1" key="1">
    <citation type="submission" date="2023-06" db="EMBL/GenBank/DDBJ databases">
        <authorList>
            <person name="Kurt Z."/>
        </authorList>
    </citation>
    <scope>NUCLEOTIDE SEQUENCE</scope>
</reference>
<sequence>MRARNMSSMANIKNSVRKSFDLNFQFDEIAAQQKIQAEQIQQIKIKQQTQILLPKLNNFEDNNDQIRVKYQNELKKKKSVIQNENDYQSQRVVLNMEAPTNIEHQKLIVGFQCLKQDKNNDYQEINDFYVRSVIEKPGKRPAIQYFLQQKITPVCRNSQISIYTEQSKDYKVVLQQREYNDTFFIPPLEKEQPFVFSSSTISQSIATIYNPVQRTSQLQQMKIKPYQKVLLYKSSKIDGLSSEQVRKYINVQSENNTVAFVIKMGRTKRTKQRENQIQLMKLNNVQQFQQIEQASVQIIASQCIPVYISNNLLEVAEVQSRIIVQFQPESDIQMCNFTQFL</sequence>
<dbReference type="AlphaFoldDB" id="A0AA86RQX2"/>
<name>A0AA86RQX2_9EUKA</name>
<gene>
    <name evidence="2" type="ORF">HINF_LOCUS35334</name>
    <name evidence="1" type="ORF">HINF_LOCUS58615</name>
</gene>
<evidence type="ECO:0000313" key="1">
    <source>
        <dbReference type="EMBL" id="CAI9970970.1"/>
    </source>
</evidence>
<keyword evidence="3" id="KW-1185">Reference proteome</keyword>